<feature type="compositionally biased region" description="Basic and acidic residues" evidence="1">
    <location>
        <begin position="8"/>
        <end position="31"/>
    </location>
</feature>
<feature type="region of interest" description="Disordered" evidence="1">
    <location>
        <begin position="1"/>
        <end position="167"/>
    </location>
</feature>
<reference evidence="3" key="1">
    <citation type="submission" date="2023-07" db="EMBL/GenBank/DDBJ databases">
        <title>A draft genome of Kazachstania heterogenica Y-27499.</title>
        <authorList>
            <person name="Donic C."/>
            <person name="Kralova J.S."/>
            <person name="Fidel L."/>
            <person name="Ben-Dor S."/>
            <person name="Jung S."/>
        </authorList>
    </citation>
    <scope>NUCLEOTIDE SEQUENCE [LARGE SCALE GENOMIC DNA]</scope>
    <source>
        <strain evidence="3">Y27499</strain>
    </source>
</reference>
<evidence type="ECO:0000256" key="1">
    <source>
        <dbReference type="SAM" id="MobiDB-lite"/>
    </source>
</evidence>
<feature type="compositionally biased region" description="Low complexity" evidence="1">
    <location>
        <begin position="68"/>
        <end position="80"/>
    </location>
</feature>
<evidence type="ECO:0000313" key="3">
    <source>
        <dbReference type="Proteomes" id="UP001306508"/>
    </source>
</evidence>
<name>A0AAN7ZX57_9SACH</name>
<evidence type="ECO:0000313" key="2">
    <source>
        <dbReference type="EMBL" id="KAK5778291.1"/>
    </source>
</evidence>
<feature type="compositionally biased region" description="Polar residues" evidence="1">
    <location>
        <begin position="32"/>
        <end position="52"/>
    </location>
</feature>
<protein>
    <submittedName>
        <fullName evidence="2">Uncharacterized protein</fullName>
    </submittedName>
</protein>
<dbReference type="EMBL" id="JAWIZZ010000053">
    <property type="protein sequence ID" value="KAK5778291.1"/>
    <property type="molecule type" value="Genomic_DNA"/>
</dbReference>
<proteinExistence type="predicted"/>
<feature type="compositionally biased region" description="Polar residues" evidence="1">
    <location>
        <begin position="131"/>
        <end position="140"/>
    </location>
</feature>
<feature type="compositionally biased region" description="Acidic residues" evidence="1">
    <location>
        <begin position="56"/>
        <end position="66"/>
    </location>
</feature>
<feature type="compositionally biased region" description="Polar residues" evidence="1">
    <location>
        <begin position="81"/>
        <end position="96"/>
    </location>
</feature>
<dbReference type="AlphaFoldDB" id="A0AAN7ZX57"/>
<accession>A0AAN7ZX57</accession>
<gene>
    <name evidence="2" type="ORF">RI543_003950</name>
</gene>
<sequence>MSNLFNKFAEKLHGDNDDDQSRMSHQRREQQQQKNNSMQSESWRGGNQSGQGYNDYNDDDDNDDNFNTETFGTAASTTTGQGYNSGNLSQQQSGGYTRNAMGQNMGGDRDDDDFNDSGLNDEEEQIEADKNQSFGRNMSSGDRRSRRNQSDGNRSQGYQEMYGDQPW</sequence>
<organism evidence="2 3">
    <name type="scientific">Arxiozyma heterogenica</name>
    <dbReference type="NCBI Taxonomy" id="278026"/>
    <lineage>
        <taxon>Eukaryota</taxon>
        <taxon>Fungi</taxon>
        <taxon>Dikarya</taxon>
        <taxon>Ascomycota</taxon>
        <taxon>Saccharomycotina</taxon>
        <taxon>Saccharomycetes</taxon>
        <taxon>Saccharomycetales</taxon>
        <taxon>Saccharomycetaceae</taxon>
        <taxon>Arxiozyma</taxon>
    </lineage>
</organism>
<dbReference type="Proteomes" id="UP001306508">
    <property type="component" value="Unassembled WGS sequence"/>
</dbReference>
<feature type="compositionally biased region" description="Acidic residues" evidence="1">
    <location>
        <begin position="109"/>
        <end position="126"/>
    </location>
</feature>
<keyword evidence="3" id="KW-1185">Reference proteome</keyword>
<comment type="caution">
    <text evidence="2">The sequence shown here is derived from an EMBL/GenBank/DDBJ whole genome shotgun (WGS) entry which is preliminary data.</text>
</comment>